<keyword evidence="3" id="KW-1185">Reference proteome</keyword>
<proteinExistence type="predicted"/>
<dbReference type="EMBL" id="ABEU02000003">
    <property type="status" value="NOT_ANNOTATED_CDS"/>
    <property type="molecule type" value="Genomic_DNA"/>
</dbReference>
<reference evidence="2" key="3">
    <citation type="submission" date="2020-12" db="UniProtKB">
        <authorList>
            <consortium name="EnsemblPlants"/>
        </authorList>
    </citation>
    <scope>IDENTIFICATION</scope>
</reference>
<sequence>MAIVVSELMWLQLLLHNLHCAKTLKTPTLVYCDNQSALALKWRRIIVIELRTVEKHSHFVKIYLRGALTRSNVLVARTVDLTYLGILKAVGVKSFYDCEMFSQKKRFQYQNSLTALEKVCRCAEEQDEHYTTTTISVHVFGKDSR</sequence>
<organism evidence="2 3">
    <name type="scientific">Physcomitrium patens</name>
    <name type="common">Spreading-leaved earth moss</name>
    <name type="synonym">Physcomitrella patens</name>
    <dbReference type="NCBI Taxonomy" id="3218"/>
    <lineage>
        <taxon>Eukaryota</taxon>
        <taxon>Viridiplantae</taxon>
        <taxon>Streptophyta</taxon>
        <taxon>Embryophyta</taxon>
        <taxon>Bryophyta</taxon>
        <taxon>Bryophytina</taxon>
        <taxon>Bryopsida</taxon>
        <taxon>Funariidae</taxon>
        <taxon>Funariales</taxon>
        <taxon>Funariaceae</taxon>
        <taxon>Physcomitrium</taxon>
    </lineage>
</organism>
<evidence type="ECO:0008006" key="4">
    <source>
        <dbReference type="Google" id="ProtNLM"/>
    </source>
</evidence>
<evidence type="ECO:0000313" key="2">
    <source>
        <dbReference type="EnsemblPlants" id="Pp3c3_27080V3.2"/>
    </source>
</evidence>
<name>A0A7I4DBX5_PHYPA</name>
<reference evidence="2 3" key="1">
    <citation type="journal article" date="2008" name="Science">
        <title>The Physcomitrella genome reveals evolutionary insights into the conquest of land by plants.</title>
        <authorList>
            <person name="Rensing S."/>
            <person name="Lang D."/>
            <person name="Zimmer A."/>
            <person name="Terry A."/>
            <person name="Salamov A."/>
            <person name="Shapiro H."/>
            <person name="Nishiyama T."/>
            <person name="Perroud P.-F."/>
            <person name="Lindquist E."/>
            <person name="Kamisugi Y."/>
            <person name="Tanahashi T."/>
            <person name="Sakakibara K."/>
            <person name="Fujita T."/>
            <person name="Oishi K."/>
            <person name="Shin-I T."/>
            <person name="Kuroki Y."/>
            <person name="Toyoda A."/>
            <person name="Suzuki Y."/>
            <person name="Hashimoto A."/>
            <person name="Yamaguchi K."/>
            <person name="Sugano A."/>
            <person name="Kohara Y."/>
            <person name="Fujiyama A."/>
            <person name="Anterola A."/>
            <person name="Aoki S."/>
            <person name="Ashton N."/>
            <person name="Barbazuk W.B."/>
            <person name="Barker E."/>
            <person name="Bennetzen J."/>
            <person name="Bezanilla M."/>
            <person name="Blankenship R."/>
            <person name="Cho S.H."/>
            <person name="Dutcher S."/>
            <person name="Estelle M."/>
            <person name="Fawcett J.A."/>
            <person name="Gundlach H."/>
            <person name="Hanada K."/>
            <person name="Heyl A."/>
            <person name="Hicks K.A."/>
            <person name="Hugh J."/>
            <person name="Lohr M."/>
            <person name="Mayer K."/>
            <person name="Melkozernov A."/>
            <person name="Murata T."/>
            <person name="Nelson D."/>
            <person name="Pils B."/>
            <person name="Prigge M."/>
            <person name="Reiss B."/>
            <person name="Renner T."/>
            <person name="Rombauts S."/>
            <person name="Rushton P."/>
            <person name="Sanderfoot A."/>
            <person name="Schween G."/>
            <person name="Shiu S.-H."/>
            <person name="Stueber K."/>
            <person name="Theodoulou F.L."/>
            <person name="Tu H."/>
            <person name="Van de Peer Y."/>
            <person name="Verrier P.J."/>
            <person name="Waters E."/>
            <person name="Wood A."/>
            <person name="Yang L."/>
            <person name="Cove D."/>
            <person name="Cuming A."/>
            <person name="Hasebe M."/>
            <person name="Lucas S."/>
            <person name="Mishler D.B."/>
            <person name="Reski R."/>
            <person name="Grigoriev I."/>
            <person name="Quatrano R.S."/>
            <person name="Boore J.L."/>
        </authorList>
    </citation>
    <scope>NUCLEOTIDE SEQUENCE [LARGE SCALE GENOMIC DNA]</scope>
    <source>
        <strain evidence="2 3">cv. Gransden 2004</strain>
    </source>
</reference>
<dbReference type="Proteomes" id="UP000006727">
    <property type="component" value="Chromosome 3"/>
</dbReference>
<feature type="signal peptide" evidence="1">
    <location>
        <begin position="1"/>
        <end position="23"/>
    </location>
</feature>
<evidence type="ECO:0000256" key="1">
    <source>
        <dbReference type="SAM" id="SignalP"/>
    </source>
</evidence>
<feature type="chain" id="PRO_5029661876" description="Reverse transcriptase Ty1/copia-type domain-containing protein" evidence="1">
    <location>
        <begin position="24"/>
        <end position="145"/>
    </location>
</feature>
<dbReference type="Gramene" id="Pp3c3_27080V3.2">
    <property type="protein sequence ID" value="Pp3c3_27080V3.2"/>
    <property type="gene ID" value="Pp3c3_27080"/>
</dbReference>
<dbReference type="AlphaFoldDB" id="A0A7I4DBX5"/>
<dbReference type="EnsemblPlants" id="Pp3c3_27080V3.2">
    <property type="protein sequence ID" value="Pp3c3_27080V3.2"/>
    <property type="gene ID" value="Pp3c3_27080"/>
</dbReference>
<reference evidence="2 3" key="2">
    <citation type="journal article" date="2018" name="Plant J.">
        <title>The Physcomitrella patens chromosome-scale assembly reveals moss genome structure and evolution.</title>
        <authorList>
            <person name="Lang D."/>
            <person name="Ullrich K.K."/>
            <person name="Murat F."/>
            <person name="Fuchs J."/>
            <person name="Jenkins J."/>
            <person name="Haas F.B."/>
            <person name="Piednoel M."/>
            <person name="Gundlach H."/>
            <person name="Van Bel M."/>
            <person name="Meyberg R."/>
            <person name="Vives C."/>
            <person name="Morata J."/>
            <person name="Symeonidi A."/>
            <person name="Hiss M."/>
            <person name="Muchero W."/>
            <person name="Kamisugi Y."/>
            <person name="Saleh O."/>
            <person name="Blanc G."/>
            <person name="Decker E.L."/>
            <person name="van Gessel N."/>
            <person name="Grimwood J."/>
            <person name="Hayes R.D."/>
            <person name="Graham S.W."/>
            <person name="Gunter L.E."/>
            <person name="McDaniel S.F."/>
            <person name="Hoernstein S.N.W."/>
            <person name="Larsson A."/>
            <person name="Li F.W."/>
            <person name="Perroud P.F."/>
            <person name="Phillips J."/>
            <person name="Ranjan P."/>
            <person name="Rokshar D.S."/>
            <person name="Rothfels C.J."/>
            <person name="Schneider L."/>
            <person name="Shu S."/>
            <person name="Stevenson D.W."/>
            <person name="Thummler F."/>
            <person name="Tillich M."/>
            <person name="Villarreal Aguilar J.C."/>
            <person name="Widiez T."/>
            <person name="Wong G.K."/>
            <person name="Wymore A."/>
            <person name="Zhang Y."/>
            <person name="Zimmer A.D."/>
            <person name="Quatrano R.S."/>
            <person name="Mayer K.F.X."/>
            <person name="Goodstein D."/>
            <person name="Casacuberta J.M."/>
            <person name="Vandepoele K."/>
            <person name="Reski R."/>
            <person name="Cuming A.C."/>
            <person name="Tuskan G.A."/>
            <person name="Maumus F."/>
            <person name="Salse J."/>
            <person name="Schmutz J."/>
            <person name="Rensing S.A."/>
        </authorList>
    </citation>
    <scope>NUCLEOTIDE SEQUENCE [LARGE SCALE GENOMIC DNA]</scope>
    <source>
        <strain evidence="2 3">cv. Gransden 2004</strain>
    </source>
</reference>
<accession>A0A7I4DBX5</accession>
<protein>
    <recommendedName>
        <fullName evidence="4">Reverse transcriptase Ty1/copia-type domain-containing protein</fullName>
    </recommendedName>
</protein>
<keyword evidence="1" id="KW-0732">Signal</keyword>
<evidence type="ECO:0000313" key="3">
    <source>
        <dbReference type="Proteomes" id="UP000006727"/>
    </source>
</evidence>